<dbReference type="Gene3D" id="2.60.200.20">
    <property type="match status" value="2"/>
</dbReference>
<dbReference type="InterPro" id="IPR050923">
    <property type="entry name" value="Cell_Proc_Reg/RNA_Proc"/>
</dbReference>
<dbReference type="CDD" id="cd00060">
    <property type="entry name" value="FHA"/>
    <property type="match status" value="2"/>
</dbReference>
<evidence type="ECO:0000313" key="2">
    <source>
        <dbReference type="EMBL" id="MBB3046496.1"/>
    </source>
</evidence>
<evidence type="ECO:0000259" key="1">
    <source>
        <dbReference type="PROSITE" id="PS50006"/>
    </source>
</evidence>
<dbReference type="RefSeq" id="WP_183409188.1">
    <property type="nucleotide sequence ID" value="NZ_JACHWY010000001.1"/>
</dbReference>
<comment type="caution">
    <text evidence="2">The sequence shown here is derived from an EMBL/GenBank/DDBJ whole genome shotgun (WGS) entry which is preliminary data.</text>
</comment>
<proteinExistence type="predicted"/>
<dbReference type="PANTHER" id="PTHR23308">
    <property type="entry name" value="NUCLEAR INHIBITOR OF PROTEIN PHOSPHATASE-1"/>
    <property type="match status" value="1"/>
</dbReference>
<keyword evidence="3" id="KW-1185">Reference proteome</keyword>
<dbReference type="EMBL" id="JACHWY010000001">
    <property type="protein sequence ID" value="MBB3046496.1"/>
    <property type="molecule type" value="Genomic_DNA"/>
</dbReference>
<evidence type="ECO:0000313" key="3">
    <source>
        <dbReference type="Proteomes" id="UP000537130"/>
    </source>
</evidence>
<feature type="domain" description="FHA" evidence="1">
    <location>
        <begin position="24"/>
        <end position="73"/>
    </location>
</feature>
<reference evidence="2 3" key="1">
    <citation type="submission" date="2020-08" db="EMBL/GenBank/DDBJ databases">
        <title>Genomic Encyclopedia of Type Strains, Phase III (KMG-III): the genomes of soil and plant-associated and newly described type strains.</title>
        <authorList>
            <person name="Whitman W."/>
        </authorList>
    </citation>
    <scope>NUCLEOTIDE SEQUENCE [LARGE SCALE GENOMIC DNA]</scope>
    <source>
        <strain evidence="2 3">CECT 8654</strain>
    </source>
</reference>
<dbReference type="AlphaFoldDB" id="A0A7W4W2Y7"/>
<name>A0A7W4W2Y7_9GAMM</name>
<dbReference type="SUPFAM" id="SSF49879">
    <property type="entry name" value="SMAD/FHA domain"/>
    <property type="match status" value="2"/>
</dbReference>
<feature type="domain" description="FHA" evidence="1">
    <location>
        <begin position="207"/>
        <end position="256"/>
    </location>
</feature>
<dbReference type="Pfam" id="PF00498">
    <property type="entry name" value="FHA"/>
    <property type="match status" value="2"/>
</dbReference>
<sequence length="279" mass="30152">MGAKFLLVSVDNGDEFTLNDGGSYTIGRNPDCDLVVTEGYPSRQHARISVKDGQITLEDLGSTNGTFVNKRQIDMPIQVKPGDVIKFDSAAYHLVSPESGSSTLVMRNLGSTSQIPASSSIVIEDGEQDIGSETAFHQAFPLPADWAEAGENSQAFGGGSFSKEEIDKLLESCLPKDRKVNAALVITSGNHKSRVVGLIAKGDSQRWTIGRSEKCQFPLTDSSVSSEHAVLQYLAGSWELADTNSTNGIKINGRREMKGRLRDGDKLSLGQVNMVFRLL</sequence>
<dbReference type="Proteomes" id="UP000537130">
    <property type="component" value="Unassembled WGS sequence"/>
</dbReference>
<organism evidence="2 3">
    <name type="scientific">Litorivivens lipolytica</name>
    <dbReference type="NCBI Taxonomy" id="1524264"/>
    <lineage>
        <taxon>Bacteria</taxon>
        <taxon>Pseudomonadati</taxon>
        <taxon>Pseudomonadota</taxon>
        <taxon>Gammaproteobacteria</taxon>
        <taxon>Litorivivens</taxon>
    </lineage>
</organism>
<accession>A0A7W4W2Y7</accession>
<gene>
    <name evidence="2" type="ORF">FHR99_000732</name>
</gene>
<dbReference type="SMART" id="SM00240">
    <property type="entry name" value="FHA"/>
    <property type="match status" value="2"/>
</dbReference>
<dbReference type="InterPro" id="IPR000253">
    <property type="entry name" value="FHA_dom"/>
</dbReference>
<protein>
    <submittedName>
        <fullName evidence="2">PSer/pThr/pTyr-binding forkhead associated (FHA) protein</fullName>
    </submittedName>
</protein>
<dbReference type="InterPro" id="IPR008984">
    <property type="entry name" value="SMAD_FHA_dom_sf"/>
</dbReference>
<dbReference type="PROSITE" id="PS50006">
    <property type="entry name" value="FHA_DOMAIN"/>
    <property type="match status" value="2"/>
</dbReference>